<proteinExistence type="predicted"/>
<evidence type="ECO:0000313" key="1">
    <source>
        <dbReference type="EMBL" id="MBW80887.1"/>
    </source>
</evidence>
<sequence length="53" mass="5909">MQQFTAFYQTSSCCGSKGWPFSRPLCVWHLSEMLCKSAAWQLGLGFKGLSLCS</sequence>
<dbReference type="AlphaFoldDB" id="A0A2P2II85"/>
<dbReference type="EMBL" id="GGEC01000404">
    <property type="protein sequence ID" value="MBW80887.1"/>
    <property type="molecule type" value="Transcribed_RNA"/>
</dbReference>
<protein>
    <submittedName>
        <fullName evidence="1">Uncharacterized protein</fullName>
    </submittedName>
</protein>
<reference evidence="1" key="1">
    <citation type="submission" date="2018-02" db="EMBL/GenBank/DDBJ databases">
        <title>Rhizophora mucronata_Transcriptome.</title>
        <authorList>
            <person name="Meera S.P."/>
            <person name="Sreeshan A."/>
            <person name="Augustine A."/>
        </authorList>
    </citation>
    <scope>NUCLEOTIDE SEQUENCE</scope>
    <source>
        <tissue evidence="1">Leaf</tissue>
    </source>
</reference>
<name>A0A2P2II85_RHIMU</name>
<organism evidence="1">
    <name type="scientific">Rhizophora mucronata</name>
    <name type="common">Asiatic mangrove</name>
    <dbReference type="NCBI Taxonomy" id="61149"/>
    <lineage>
        <taxon>Eukaryota</taxon>
        <taxon>Viridiplantae</taxon>
        <taxon>Streptophyta</taxon>
        <taxon>Embryophyta</taxon>
        <taxon>Tracheophyta</taxon>
        <taxon>Spermatophyta</taxon>
        <taxon>Magnoliopsida</taxon>
        <taxon>eudicotyledons</taxon>
        <taxon>Gunneridae</taxon>
        <taxon>Pentapetalae</taxon>
        <taxon>rosids</taxon>
        <taxon>fabids</taxon>
        <taxon>Malpighiales</taxon>
        <taxon>Rhizophoraceae</taxon>
        <taxon>Rhizophora</taxon>
    </lineage>
</organism>
<accession>A0A2P2II85</accession>